<dbReference type="SUPFAM" id="SSF82199">
    <property type="entry name" value="SET domain"/>
    <property type="match status" value="1"/>
</dbReference>
<keyword evidence="2" id="KW-0808">Transferase</keyword>
<dbReference type="SMART" id="SM00317">
    <property type="entry name" value="SET"/>
    <property type="match status" value="1"/>
</dbReference>
<evidence type="ECO:0000313" key="3">
    <source>
        <dbReference type="Proteomes" id="UP000231503"/>
    </source>
</evidence>
<dbReference type="GO" id="GO:0032259">
    <property type="term" value="P:methylation"/>
    <property type="evidence" value="ECO:0007669"/>
    <property type="project" value="UniProtKB-KW"/>
</dbReference>
<dbReference type="Gene3D" id="2.170.270.10">
    <property type="entry name" value="SET domain"/>
    <property type="match status" value="1"/>
</dbReference>
<feature type="domain" description="SET" evidence="1">
    <location>
        <begin position="12"/>
        <end position="115"/>
    </location>
</feature>
<dbReference type="InterPro" id="IPR001214">
    <property type="entry name" value="SET_dom"/>
</dbReference>
<sequence>MPKKQAVRKSKYSLSVKRSKTGLGLFTNDYIKRGSFIIEYFGPIITNEEADKNNGRYLFELNSRWTVDGISRKNIARYINHSCRPNCEADVVRRHIFIYAKRNIKPGEELSYDYGRSYFNDYIKPYGCKCPKCLEKKAPYSRHHHIKTHRSYKKSA</sequence>
<dbReference type="Proteomes" id="UP000231503">
    <property type="component" value="Unassembled WGS sequence"/>
</dbReference>
<protein>
    <submittedName>
        <fullName evidence="2">SET domain-containing protein-lysine N-methyltransferase</fullName>
    </submittedName>
</protein>
<accession>A0A2H0TDW2</accession>
<dbReference type="GO" id="GO:0003690">
    <property type="term" value="F:double-stranded DNA binding"/>
    <property type="evidence" value="ECO:0007669"/>
    <property type="project" value="TreeGrafter"/>
</dbReference>
<dbReference type="EMBL" id="PFCO01000003">
    <property type="protein sequence ID" value="PIR69733.1"/>
    <property type="molecule type" value="Genomic_DNA"/>
</dbReference>
<gene>
    <name evidence="2" type="ORF">COU47_01455</name>
</gene>
<evidence type="ECO:0000313" key="2">
    <source>
        <dbReference type="EMBL" id="PIR69733.1"/>
    </source>
</evidence>
<dbReference type="PANTHER" id="PTHR45660:SF13">
    <property type="entry name" value="HISTONE-LYSINE N-METHYLTRANSFERASE SETMAR"/>
    <property type="match status" value="1"/>
</dbReference>
<proteinExistence type="predicted"/>
<dbReference type="PROSITE" id="PS50280">
    <property type="entry name" value="SET"/>
    <property type="match status" value="1"/>
</dbReference>
<dbReference type="Pfam" id="PF00856">
    <property type="entry name" value="SET"/>
    <property type="match status" value="1"/>
</dbReference>
<dbReference type="GO" id="GO:0042054">
    <property type="term" value="F:histone methyltransferase activity"/>
    <property type="evidence" value="ECO:0007669"/>
    <property type="project" value="TreeGrafter"/>
</dbReference>
<dbReference type="InterPro" id="IPR051357">
    <property type="entry name" value="H3K9_HMTase_SUVAR3-9"/>
</dbReference>
<dbReference type="AlphaFoldDB" id="A0A2H0TDW2"/>
<keyword evidence="2" id="KW-0489">Methyltransferase</keyword>
<name>A0A2H0TDW2_9BACT</name>
<organism evidence="2 3">
    <name type="scientific">Candidatus Niyogibacteria bacterium CG10_big_fil_rev_8_21_14_0_10_46_36</name>
    <dbReference type="NCBI Taxonomy" id="1974726"/>
    <lineage>
        <taxon>Bacteria</taxon>
        <taxon>Candidatus Niyogiibacteriota</taxon>
    </lineage>
</organism>
<dbReference type="PANTHER" id="PTHR45660">
    <property type="entry name" value="HISTONE-LYSINE N-METHYLTRANSFERASE SETMAR"/>
    <property type="match status" value="1"/>
</dbReference>
<comment type="caution">
    <text evidence="2">The sequence shown here is derived from an EMBL/GenBank/DDBJ whole genome shotgun (WGS) entry which is preliminary data.</text>
</comment>
<evidence type="ECO:0000259" key="1">
    <source>
        <dbReference type="PROSITE" id="PS50280"/>
    </source>
</evidence>
<reference evidence="3" key="1">
    <citation type="submission" date="2017-09" db="EMBL/GenBank/DDBJ databases">
        <title>Depth-based differentiation of microbial function through sediment-hosted aquifers and enrichment of novel symbionts in the deep terrestrial subsurface.</title>
        <authorList>
            <person name="Probst A.J."/>
            <person name="Ladd B."/>
            <person name="Jarett J.K."/>
            <person name="Geller-Mcgrath D.E."/>
            <person name="Sieber C.M.K."/>
            <person name="Emerson J.B."/>
            <person name="Anantharaman K."/>
            <person name="Thomas B.C."/>
            <person name="Malmstrom R."/>
            <person name="Stieglmeier M."/>
            <person name="Klingl A."/>
            <person name="Woyke T."/>
            <person name="Ryan C.M."/>
            <person name="Banfield J.F."/>
        </authorList>
    </citation>
    <scope>NUCLEOTIDE SEQUENCE [LARGE SCALE GENOMIC DNA]</scope>
</reference>
<dbReference type="InterPro" id="IPR046341">
    <property type="entry name" value="SET_dom_sf"/>
</dbReference>